<dbReference type="Gene3D" id="3.30.40.10">
    <property type="entry name" value="Zinc/RING finger domain, C3HC4 (zinc finger)"/>
    <property type="match status" value="1"/>
</dbReference>
<comment type="caution">
    <text evidence="14">The sequence shown here is derived from an EMBL/GenBank/DDBJ whole genome shotgun (WGS) entry which is preliminary data.</text>
</comment>
<keyword evidence="10" id="KW-0472">Membrane</keyword>
<dbReference type="PANTHER" id="PTHR45768">
    <property type="entry name" value="E3 UBIQUITIN-PROTEIN LIGASE RNF13-LIKE"/>
    <property type="match status" value="1"/>
</dbReference>
<evidence type="ECO:0000256" key="4">
    <source>
        <dbReference type="ARBA" id="ARBA00022692"/>
    </source>
</evidence>
<dbReference type="RefSeq" id="XP_015466944.1">
    <property type="nucleotide sequence ID" value="XM_015612206.1"/>
</dbReference>
<keyword evidence="15" id="KW-1185">Reference proteome</keyword>
<feature type="region of interest" description="Disordered" evidence="12">
    <location>
        <begin position="125"/>
        <end position="147"/>
    </location>
</feature>
<evidence type="ECO:0000256" key="1">
    <source>
        <dbReference type="ARBA" id="ARBA00004167"/>
    </source>
</evidence>
<keyword evidence="6 11" id="KW-0863">Zinc-finger</keyword>
<evidence type="ECO:0000256" key="10">
    <source>
        <dbReference type="ARBA" id="ARBA00023136"/>
    </source>
</evidence>
<dbReference type="GeneID" id="26840386"/>
<evidence type="ECO:0000313" key="15">
    <source>
        <dbReference type="Proteomes" id="UP000054251"/>
    </source>
</evidence>
<dbReference type="OrthoDB" id="8062037at2759"/>
<accession>A0A0V1PXI4</accession>
<proteinExistence type="predicted"/>
<keyword evidence="4" id="KW-0812">Transmembrane</keyword>
<dbReference type="SUPFAM" id="SSF57850">
    <property type="entry name" value="RING/U-box"/>
    <property type="match status" value="1"/>
</dbReference>
<gene>
    <name evidence="14" type="ORF">AC631_03377</name>
</gene>
<dbReference type="GO" id="GO:0008270">
    <property type="term" value="F:zinc ion binding"/>
    <property type="evidence" value="ECO:0007669"/>
    <property type="project" value="UniProtKB-KW"/>
</dbReference>
<dbReference type="Proteomes" id="UP000054251">
    <property type="component" value="Unassembled WGS sequence"/>
</dbReference>
<dbReference type="AlphaFoldDB" id="A0A0V1PXI4"/>
<evidence type="ECO:0000256" key="3">
    <source>
        <dbReference type="ARBA" id="ARBA00022679"/>
    </source>
</evidence>
<name>A0A0V1PXI4_9ASCO</name>
<dbReference type="PANTHER" id="PTHR45768:SF18">
    <property type="entry name" value="RING-H2 FINGER PROTEIN ATL47-RELATED"/>
    <property type="match status" value="1"/>
</dbReference>
<dbReference type="PROSITE" id="PS50089">
    <property type="entry name" value="ZF_RING_2"/>
    <property type="match status" value="1"/>
</dbReference>
<evidence type="ECO:0000256" key="6">
    <source>
        <dbReference type="ARBA" id="ARBA00022771"/>
    </source>
</evidence>
<evidence type="ECO:0000256" key="12">
    <source>
        <dbReference type="SAM" id="MobiDB-lite"/>
    </source>
</evidence>
<keyword evidence="9" id="KW-1133">Transmembrane helix</keyword>
<evidence type="ECO:0000256" key="11">
    <source>
        <dbReference type="PROSITE-ProRule" id="PRU00175"/>
    </source>
</evidence>
<keyword evidence="8" id="KW-0862">Zinc</keyword>
<comment type="pathway">
    <text evidence="2">Protein modification; protein ubiquitination.</text>
</comment>
<evidence type="ECO:0000256" key="5">
    <source>
        <dbReference type="ARBA" id="ARBA00022723"/>
    </source>
</evidence>
<keyword evidence="7" id="KW-0833">Ubl conjugation pathway</keyword>
<evidence type="ECO:0000259" key="13">
    <source>
        <dbReference type="PROSITE" id="PS50089"/>
    </source>
</evidence>
<evidence type="ECO:0000313" key="14">
    <source>
        <dbReference type="EMBL" id="KSA00842.1"/>
    </source>
</evidence>
<keyword evidence="3" id="KW-0808">Transferase</keyword>
<dbReference type="InterPro" id="IPR001841">
    <property type="entry name" value="Znf_RING"/>
</dbReference>
<evidence type="ECO:0000256" key="8">
    <source>
        <dbReference type="ARBA" id="ARBA00022833"/>
    </source>
</evidence>
<feature type="compositionally biased region" description="Acidic residues" evidence="12">
    <location>
        <begin position="134"/>
        <end position="147"/>
    </location>
</feature>
<dbReference type="Pfam" id="PF13639">
    <property type="entry name" value="zf-RING_2"/>
    <property type="match status" value="1"/>
</dbReference>
<keyword evidence="5" id="KW-0479">Metal-binding</keyword>
<protein>
    <recommendedName>
        <fullName evidence="13">RING-type domain-containing protein</fullName>
    </recommendedName>
</protein>
<evidence type="ECO:0000256" key="9">
    <source>
        <dbReference type="ARBA" id="ARBA00022989"/>
    </source>
</evidence>
<reference evidence="14 15" key="1">
    <citation type="submission" date="2015-11" db="EMBL/GenBank/DDBJ databases">
        <title>The genome of Debaryomyces fabryi.</title>
        <authorList>
            <person name="Tafer H."/>
            <person name="Lopandic K."/>
        </authorList>
    </citation>
    <scope>NUCLEOTIDE SEQUENCE [LARGE SCALE GENOMIC DNA]</scope>
    <source>
        <strain evidence="14 15">CBS 789</strain>
    </source>
</reference>
<sequence length="147" mass="16912">MNTEEGLTLALELANSLENSDLQFNDNKEKGVSQEFLDSLERVSIKDLPNKETADCPICTNKFIDDEYPLLVKLPCSVQQINGKKAKGHIFDLECIGPWLKVNSTCPLCRFDVLEVNKKRKEKLEEELRKAKEEDDEEEDEDWDDYG</sequence>
<feature type="domain" description="RING-type" evidence="13">
    <location>
        <begin position="56"/>
        <end position="110"/>
    </location>
</feature>
<dbReference type="EMBL" id="LMYN01000072">
    <property type="protein sequence ID" value="KSA00842.1"/>
    <property type="molecule type" value="Genomic_DNA"/>
</dbReference>
<evidence type="ECO:0000256" key="2">
    <source>
        <dbReference type="ARBA" id="ARBA00004906"/>
    </source>
</evidence>
<dbReference type="InterPro" id="IPR013083">
    <property type="entry name" value="Znf_RING/FYVE/PHD"/>
</dbReference>
<evidence type="ECO:0000256" key="7">
    <source>
        <dbReference type="ARBA" id="ARBA00022786"/>
    </source>
</evidence>
<comment type="subcellular location">
    <subcellularLocation>
        <location evidence="1">Membrane</location>
        <topology evidence="1">Single-pass membrane protein</topology>
    </subcellularLocation>
</comment>
<dbReference type="GO" id="GO:0016020">
    <property type="term" value="C:membrane"/>
    <property type="evidence" value="ECO:0007669"/>
    <property type="project" value="UniProtKB-SubCell"/>
</dbReference>
<dbReference type="GO" id="GO:0016740">
    <property type="term" value="F:transferase activity"/>
    <property type="evidence" value="ECO:0007669"/>
    <property type="project" value="UniProtKB-KW"/>
</dbReference>
<organism evidence="14 15">
    <name type="scientific">Debaryomyces fabryi</name>
    <dbReference type="NCBI Taxonomy" id="58627"/>
    <lineage>
        <taxon>Eukaryota</taxon>
        <taxon>Fungi</taxon>
        <taxon>Dikarya</taxon>
        <taxon>Ascomycota</taxon>
        <taxon>Saccharomycotina</taxon>
        <taxon>Pichiomycetes</taxon>
        <taxon>Debaryomycetaceae</taxon>
        <taxon>Debaryomyces</taxon>
    </lineage>
</organism>